<dbReference type="Pfam" id="PF05159">
    <property type="entry name" value="Capsule_synth"/>
    <property type="match status" value="1"/>
</dbReference>
<comment type="caution">
    <text evidence="1">The sequence shown here is derived from an EMBL/GenBank/DDBJ whole genome shotgun (WGS) entry which is preliminary data.</text>
</comment>
<sequence>MSSMEPDHLATQTLRSFVFLQGPTSGVFRDLGRALAARGHRVVKVNLCVGDWLFWHGSDTRFFRGTIAEWEGWLEDLVQRQEATDIIYFADRFPYHKAAQRVAHAAGLRCISMEYGYLRPDWIILESGGQSTYSHLSNDPETYRNLTLPAIDERPQHGIPALPEAICETAFHLSNALLGWLTPRYQPNRYYPELTEFLSYVPRLVRRSLNATKAEQCVAALMNMEGPVFLAPLQMQNDYQLRDNAPPGFQTGFIQKVLASFAQHAAPDAQLVFKLHPMDNGLERWERRIPAMARSAGVAERVHVLDGGDLTALFARATGCVVINSTMGLRALRAHVPTIALGVAVYDIDGLTHQGPLATFWTDARSPDAHLLSAFVRALAHGIHVRGAVYGASGRAAFVANAIRRLEGAEFVFPGLSADIPPRLEHARRLGIKVDWHGTPEPSA</sequence>
<protein>
    <submittedName>
        <fullName evidence="1">Capsular biosynthesis protein</fullName>
    </submittedName>
</protein>
<organism evidence="1 2">
    <name type="scientific">Roseinatronobacter domitianus</name>
    <dbReference type="NCBI Taxonomy" id="2940293"/>
    <lineage>
        <taxon>Bacteria</taxon>
        <taxon>Pseudomonadati</taxon>
        <taxon>Pseudomonadota</taxon>
        <taxon>Alphaproteobacteria</taxon>
        <taxon>Rhodobacterales</taxon>
        <taxon>Paracoccaceae</taxon>
        <taxon>Roseinatronobacter</taxon>
    </lineage>
</organism>
<keyword evidence="2" id="KW-1185">Reference proteome</keyword>
<accession>A0ABT0M5M2</accession>
<dbReference type="InterPro" id="IPR007833">
    <property type="entry name" value="Capsule_polysaccharide_synth"/>
</dbReference>
<dbReference type="RefSeq" id="WP_249060798.1">
    <property type="nucleotide sequence ID" value="NZ_JALZWP010000026.1"/>
</dbReference>
<dbReference type="Proteomes" id="UP001202550">
    <property type="component" value="Unassembled WGS sequence"/>
</dbReference>
<proteinExistence type="predicted"/>
<evidence type="ECO:0000313" key="1">
    <source>
        <dbReference type="EMBL" id="MCL1630155.1"/>
    </source>
</evidence>
<evidence type="ECO:0000313" key="2">
    <source>
        <dbReference type="Proteomes" id="UP001202550"/>
    </source>
</evidence>
<gene>
    <name evidence="1" type="ORF">M3N55_15645</name>
</gene>
<dbReference type="EMBL" id="JALZWP010000026">
    <property type="protein sequence ID" value="MCL1630155.1"/>
    <property type="molecule type" value="Genomic_DNA"/>
</dbReference>
<dbReference type="CDD" id="cd16441">
    <property type="entry name" value="beta_Kdo_transferase_KpsS"/>
    <property type="match status" value="1"/>
</dbReference>
<reference evidence="1 2" key="1">
    <citation type="submission" date="2022-05" db="EMBL/GenBank/DDBJ databases">
        <title>Seasonal and diel survey of microbial diversity of the Tyrrhenian coast.</title>
        <authorList>
            <person name="Gattoni G."/>
            <person name="Corral P."/>
        </authorList>
    </citation>
    <scope>NUCLEOTIDE SEQUENCE [LARGE SCALE GENOMIC DNA]</scope>
    <source>
        <strain evidence="1 2">V10</strain>
    </source>
</reference>
<name>A0ABT0M5M2_9RHOB</name>